<dbReference type="EMBL" id="JAIQCV010000002">
    <property type="protein sequence ID" value="KAH1121896.1"/>
    <property type="molecule type" value="Genomic_DNA"/>
</dbReference>
<dbReference type="Proteomes" id="UP000828251">
    <property type="component" value="Unassembled WGS sequence"/>
</dbReference>
<name>A0A9D4AIW7_9ROSI</name>
<keyword evidence="2" id="KW-1185">Reference proteome</keyword>
<dbReference type="PANTHER" id="PTHR46890">
    <property type="entry name" value="NON-LTR RETROLELEMENT REVERSE TRANSCRIPTASE-LIKE PROTEIN-RELATED"/>
    <property type="match status" value="1"/>
</dbReference>
<dbReference type="OrthoDB" id="1271494at2759"/>
<dbReference type="PANTHER" id="PTHR46890:SF48">
    <property type="entry name" value="RNA-DIRECTED DNA POLYMERASE"/>
    <property type="match status" value="1"/>
</dbReference>
<evidence type="ECO:0000313" key="1">
    <source>
        <dbReference type="EMBL" id="KAH1121896.1"/>
    </source>
</evidence>
<organism evidence="1 2">
    <name type="scientific">Gossypium stocksii</name>
    <dbReference type="NCBI Taxonomy" id="47602"/>
    <lineage>
        <taxon>Eukaryota</taxon>
        <taxon>Viridiplantae</taxon>
        <taxon>Streptophyta</taxon>
        <taxon>Embryophyta</taxon>
        <taxon>Tracheophyta</taxon>
        <taxon>Spermatophyta</taxon>
        <taxon>Magnoliopsida</taxon>
        <taxon>eudicotyledons</taxon>
        <taxon>Gunneridae</taxon>
        <taxon>Pentapetalae</taxon>
        <taxon>rosids</taxon>
        <taxon>malvids</taxon>
        <taxon>Malvales</taxon>
        <taxon>Malvaceae</taxon>
        <taxon>Malvoideae</taxon>
        <taxon>Gossypium</taxon>
    </lineage>
</organism>
<reference evidence="1 2" key="1">
    <citation type="journal article" date="2021" name="Plant Biotechnol. J.">
        <title>Multi-omics assisted identification of the key and species-specific regulatory components of drought-tolerant mechanisms in Gossypium stocksii.</title>
        <authorList>
            <person name="Yu D."/>
            <person name="Ke L."/>
            <person name="Zhang D."/>
            <person name="Wu Y."/>
            <person name="Sun Y."/>
            <person name="Mei J."/>
            <person name="Sun J."/>
            <person name="Sun Y."/>
        </authorList>
    </citation>
    <scope>NUCLEOTIDE SEQUENCE [LARGE SCALE GENOMIC DNA]</scope>
    <source>
        <strain evidence="2">cv. E1</strain>
        <tissue evidence="1">Leaf</tissue>
    </source>
</reference>
<protein>
    <submittedName>
        <fullName evidence="1">Uncharacterized protein</fullName>
    </submittedName>
</protein>
<dbReference type="AlphaFoldDB" id="A0A9D4AIW7"/>
<evidence type="ECO:0000313" key="2">
    <source>
        <dbReference type="Proteomes" id="UP000828251"/>
    </source>
</evidence>
<accession>A0A9D4AIW7</accession>
<comment type="caution">
    <text evidence="1">The sequence shown here is derived from an EMBL/GenBank/DDBJ whole genome shotgun (WGS) entry which is preliminary data.</text>
</comment>
<sequence>MLLQGMGKEHSGSPGIMKDNIILNNPMFEGSNESVVKLDVNFLDPKHHLAVIIKDNNMDKTPKDAISSMVNLVNSPNGQKRKQLWDALKYTVTVDRSPWLAISDFNTILASCEKRGRRVIEKRCVLFSEFTYSMGLHDPGRVGNLRRARVSVTSKARCDWLVFGDRNTRFFYRRTLQRRKHNRIVALKNQAMEWVMDEDELKQEVVNFYRNLYGEQPMSTSSLGCGTVPPLEQEEIQFFMQHPECFSQFRPINLCSFLYKLVMKVNANKFKMVFPKIIGLEKAEFIIERNINDNIIIVQEVIHSM</sequence>
<gene>
    <name evidence="1" type="ORF">J1N35_005056</name>
</gene>
<dbReference type="InterPro" id="IPR052343">
    <property type="entry name" value="Retrotransposon-Effector_Assoc"/>
</dbReference>
<proteinExistence type="predicted"/>